<dbReference type="Proteomes" id="UP000245207">
    <property type="component" value="Unassembled WGS sequence"/>
</dbReference>
<accession>A0A2U1Q2I2</accession>
<gene>
    <name evidence="3" type="ORF">CTI12_AA080740</name>
</gene>
<dbReference type="SUPFAM" id="SSF56266">
    <property type="entry name" value="DmpA/ArgJ-like"/>
    <property type="match status" value="1"/>
</dbReference>
<dbReference type="GO" id="GO:0006526">
    <property type="term" value="P:L-arginine biosynthetic process"/>
    <property type="evidence" value="ECO:0007669"/>
    <property type="project" value="UniProtKB-KW"/>
</dbReference>
<evidence type="ECO:0000313" key="3">
    <source>
        <dbReference type="EMBL" id="PWA92228.1"/>
    </source>
</evidence>
<evidence type="ECO:0000256" key="2">
    <source>
        <dbReference type="ARBA" id="ARBA00023268"/>
    </source>
</evidence>
<sequence>MRTSNISNQYQSHWRAATHDQLTTARAVLINVGQANAATGDAGYQDVIDCSYALAKLLQERSDEIRIESTGVIRQQIKKEPLLSSLPK</sequence>
<dbReference type="GO" id="GO:0004042">
    <property type="term" value="F:L-glutamate N-acetyltransferase activity"/>
    <property type="evidence" value="ECO:0007669"/>
    <property type="project" value="TreeGrafter"/>
</dbReference>
<dbReference type="OrthoDB" id="2017946at2759"/>
<keyword evidence="4" id="KW-1185">Reference proteome</keyword>
<dbReference type="PANTHER" id="PTHR23100">
    <property type="entry name" value="ARGININE BIOSYNTHESIS BIFUNCTIONAL PROTEIN ARGJ"/>
    <property type="match status" value="1"/>
</dbReference>
<dbReference type="STRING" id="35608.A0A2U1Q2I2"/>
<evidence type="ECO:0000313" key="4">
    <source>
        <dbReference type="Proteomes" id="UP000245207"/>
    </source>
</evidence>
<organism evidence="3 4">
    <name type="scientific">Artemisia annua</name>
    <name type="common">Sweet wormwood</name>
    <dbReference type="NCBI Taxonomy" id="35608"/>
    <lineage>
        <taxon>Eukaryota</taxon>
        <taxon>Viridiplantae</taxon>
        <taxon>Streptophyta</taxon>
        <taxon>Embryophyta</taxon>
        <taxon>Tracheophyta</taxon>
        <taxon>Spermatophyta</taxon>
        <taxon>Magnoliopsida</taxon>
        <taxon>eudicotyledons</taxon>
        <taxon>Gunneridae</taxon>
        <taxon>Pentapetalae</taxon>
        <taxon>asterids</taxon>
        <taxon>campanulids</taxon>
        <taxon>Asterales</taxon>
        <taxon>Asteraceae</taxon>
        <taxon>Asteroideae</taxon>
        <taxon>Anthemideae</taxon>
        <taxon>Artemisiinae</taxon>
        <taxon>Artemisia</taxon>
    </lineage>
</organism>
<dbReference type="Gene3D" id="3.60.70.12">
    <property type="entry name" value="L-amino peptidase D-ALA esterase/amidase"/>
    <property type="match status" value="1"/>
</dbReference>
<dbReference type="EMBL" id="PKPP01000479">
    <property type="protein sequence ID" value="PWA92228.1"/>
    <property type="molecule type" value="Genomic_DNA"/>
</dbReference>
<proteinExistence type="predicted"/>
<name>A0A2U1Q2I2_ARTAN</name>
<protein>
    <submittedName>
        <fullName evidence="3">Arginine biosynthesis bifunctional protein</fullName>
    </submittedName>
</protein>
<dbReference type="GO" id="GO:0006592">
    <property type="term" value="P:ornithine biosynthetic process"/>
    <property type="evidence" value="ECO:0007669"/>
    <property type="project" value="TreeGrafter"/>
</dbReference>
<comment type="caution">
    <text evidence="3">The sequence shown here is derived from an EMBL/GenBank/DDBJ whole genome shotgun (WGS) entry which is preliminary data.</text>
</comment>
<reference evidence="3 4" key="1">
    <citation type="journal article" date="2018" name="Mol. Plant">
        <title>The genome of Artemisia annua provides insight into the evolution of Asteraceae family and artemisinin biosynthesis.</title>
        <authorList>
            <person name="Shen Q."/>
            <person name="Zhang L."/>
            <person name="Liao Z."/>
            <person name="Wang S."/>
            <person name="Yan T."/>
            <person name="Shi P."/>
            <person name="Liu M."/>
            <person name="Fu X."/>
            <person name="Pan Q."/>
            <person name="Wang Y."/>
            <person name="Lv Z."/>
            <person name="Lu X."/>
            <person name="Zhang F."/>
            <person name="Jiang W."/>
            <person name="Ma Y."/>
            <person name="Chen M."/>
            <person name="Hao X."/>
            <person name="Li L."/>
            <person name="Tang Y."/>
            <person name="Lv G."/>
            <person name="Zhou Y."/>
            <person name="Sun X."/>
            <person name="Brodelius P.E."/>
            <person name="Rose J.K.C."/>
            <person name="Tang K."/>
        </authorList>
    </citation>
    <scope>NUCLEOTIDE SEQUENCE [LARGE SCALE GENOMIC DNA]</scope>
    <source>
        <strain evidence="4">cv. Huhao1</strain>
        <tissue evidence="3">Leaf</tissue>
    </source>
</reference>
<evidence type="ECO:0000256" key="1">
    <source>
        <dbReference type="ARBA" id="ARBA00022571"/>
    </source>
</evidence>
<dbReference type="Pfam" id="PF01960">
    <property type="entry name" value="ArgJ"/>
    <property type="match status" value="1"/>
</dbReference>
<dbReference type="PANTHER" id="PTHR23100:SF0">
    <property type="entry name" value="ARGININE BIOSYNTHESIS BIFUNCTIONAL PROTEIN ARGJ, MITOCHONDRIAL"/>
    <property type="match status" value="1"/>
</dbReference>
<dbReference type="InterPro" id="IPR002813">
    <property type="entry name" value="Arg_biosynth_ArgJ"/>
</dbReference>
<dbReference type="GO" id="GO:0004358">
    <property type="term" value="F:L-glutamate N-acetyltransferase activity, acting on acetyl-L-ornithine as donor"/>
    <property type="evidence" value="ECO:0007669"/>
    <property type="project" value="InterPro"/>
</dbReference>
<dbReference type="InterPro" id="IPR016117">
    <property type="entry name" value="ArgJ-like_dom_sf"/>
</dbReference>
<dbReference type="AlphaFoldDB" id="A0A2U1Q2I2"/>
<keyword evidence="1" id="KW-0028">Amino-acid biosynthesis</keyword>
<keyword evidence="1" id="KW-0055">Arginine biosynthesis</keyword>
<keyword evidence="2" id="KW-0511">Multifunctional enzyme</keyword>